<dbReference type="AlphaFoldDB" id="A0A0F9NY91"/>
<evidence type="ECO:0000313" key="1">
    <source>
        <dbReference type="EMBL" id="KKM86247.1"/>
    </source>
</evidence>
<reference evidence="1" key="1">
    <citation type="journal article" date="2015" name="Nature">
        <title>Complex archaea that bridge the gap between prokaryotes and eukaryotes.</title>
        <authorList>
            <person name="Spang A."/>
            <person name="Saw J.H."/>
            <person name="Jorgensen S.L."/>
            <person name="Zaremba-Niedzwiedzka K."/>
            <person name="Martijn J."/>
            <person name="Lind A.E."/>
            <person name="van Eijk R."/>
            <person name="Schleper C."/>
            <person name="Guy L."/>
            <person name="Ettema T.J."/>
        </authorList>
    </citation>
    <scope>NUCLEOTIDE SEQUENCE</scope>
</reference>
<organism evidence="1">
    <name type="scientific">marine sediment metagenome</name>
    <dbReference type="NCBI Taxonomy" id="412755"/>
    <lineage>
        <taxon>unclassified sequences</taxon>
        <taxon>metagenomes</taxon>
        <taxon>ecological metagenomes</taxon>
    </lineage>
</organism>
<sequence length="181" mass="21135">MNEWEILNNILELREKQEKSTKFVGSLTTELIRKELLRKGLNVSNRDVFIEGISNEFDLLILRSGSKPKKNLLYNPNDVLYCLEIKFRGTYAEKGINTIKNTFNKVKNINDKIKCIYLTISENKKYKYRITKEKLGNKHECFELFTRDTSLEKALKNKILKVTGDWDKLLESLKTGYDGMG</sequence>
<proteinExistence type="predicted"/>
<name>A0A0F9NY91_9ZZZZ</name>
<dbReference type="EMBL" id="LAZR01007286">
    <property type="protein sequence ID" value="KKM86247.1"/>
    <property type="molecule type" value="Genomic_DNA"/>
</dbReference>
<protein>
    <submittedName>
        <fullName evidence="1">Uncharacterized protein</fullName>
    </submittedName>
</protein>
<gene>
    <name evidence="1" type="ORF">LCGC14_1280890</name>
</gene>
<comment type="caution">
    <text evidence="1">The sequence shown here is derived from an EMBL/GenBank/DDBJ whole genome shotgun (WGS) entry which is preliminary data.</text>
</comment>
<accession>A0A0F9NY91</accession>